<proteinExistence type="predicted"/>
<comment type="caution">
    <text evidence="2">The sequence shown here is derived from an EMBL/GenBank/DDBJ whole genome shotgun (WGS) entry which is preliminary data.</text>
</comment>
<dbReference type="EMBL" id="BMDI01000004">
    <property type="protein sequence ID" value="GGI21674.1"/>
    <property type="molecule type" value="Genomic_DNA"/>
</dbReference>
<keyword evidence="1" id="KW-0472">Membrane</keyword>
<protein>
    <submittedName>
        <fullName evidence="2">Uncharacterized protein</fullName>
    </submittedName>
</protein>
<dbReference type="Pfam" id="PF07963">
    <property type="entry name" value="N_methyl"/>
    <property type="match status" value="1"/>
</dbReference>
<dbReference type="AlphaFoldDB" id="A0A8J3AT68"/>
<evidence type="ECO:0000256" key="1">
    <source>
        <dbReference type="SAM" id="Phobius"/>
    </source>
</evidence>
<dbReference type="InterPro" id="IPR012902">
    <property type="entry name" value="N_methyl_site"/>
</dbReference>
<keyword evidence="1" id="KW-1133">Transmembrane helix</keyword>
<organism evidence="2 3">
    <name type="scientific">Oxalicibacterium faecigallinarum</name>
    <dbReference type="NCBI Taxonomy" id="573741"/>
    <lineage>
        <taxon>Bacteria</taxon>
        <taxon>Pseudomonadati</taxon>
        <taxon>Pseudomonadota</taxon>
        <taxon>Betaproteobacteria</taxon>
        <taxon>Burkholderiales</taxon>
        <taxon>Oxalobacteraceae</taxon>
        <taxon>Oxalicibacterium</taxon>
    </lineage>
</organism>
<gene>
    <name evidence="2" type="ORF">GCM10008066_30230</name>
</gene>
<keyword evidence="3" id="KW-1185">Reference proteome</keyword>
<accession>A0A8J3AT68</accession>
<sequence>MTIMRTPSFARQRGVSLISLMIGLVISMIVVVGALALFQNTAKRTATARQDVLSDAQRTSSFLSAGLSLQDAGFGITTPTAGTHLVWLRNATISGTTLSGTAISAGTALTAGVPYALIWAENITGTVRCSGILAPLTGGLRKLGPVNCTNAAAWSSLTWTNSLLSDTPATPVTIRLETVNCQPFGITTNEGTLRVTFSANNSNGVALSASQCLINFSA</sequence>
<dbReference type="Proteomes" id="UP000642180">
    <property type="component" value="Unassembled WGS sequence"/>
</dbReference>
<reference evidence="3" key="1">
    <citation type="journal article" date="2019" name="Int. J. Syst. Evol. Microbiol.">
        <title>The Global Catalogue of Microorganisms (GCM) 10K type strain sequencing project: providing services to taxonomists for standard genome sequencing and annotation.</title>
        <authorList>
            <consortium name="The Broad Institute Genomics Platform"/>
            <consortium name="The Broad Institute Genome Sequencing Center for Infectious Disease"/>
            <person name="Wu L."/>
            <person name="Ma J."/>
        </authorList>
    </citation>
    <scope>NUCLEOTIDE SEQUENCE [LARGE SCALE GENOMIC DNA]</scope>
    <source>
        <strain evidence="3">CCM 2767</strain>
    </source>
</reference>
<evidence type="ECO:0000313" key="3">
    <source>
        <dbReference type="Proteomes" id="UP000642180"/>
    </source>
</evidence>
<keyword evidence="1" id="KW-0812">Transmembrane</keyword>
<name>A0A8J3AT68_9BURK</name>
<feature type="transmembrane region" description="Helical" evidence="1">
    <location>
        <begin position="14"/>
        <end position="38"/>
    </location>
</feature>
<evidence type="ECO:0000313" key="2">
    <source>
        <dbReference type="EMBL" id="GGI21674.1"/>
    </source>
</evidence>